<accession>A0A1H3VGK2</accession>
<evidence type="ECO:0000313" key="1">
    <source>
        <dbReference type="EMBL" id="SDZ73252.1"/>
    </source>
</evidence>
<sequence length="113" mass="13105">MENSYKLHRLRELADNDEEFLIALAQTFLEEVPADANTLKEAVENENYMLTYQTAHKMKPTIDVFELGVLNELVDIQDWGKFEKRDEDVSMQLQKVLKAIKAASNELKVDFNL</sequence>
<dbReference type="RefSeq" id="WP_092131054.1">
    <property type="nucleotide sequence ID" value="NZ_FNQK01000001.1"/>
</dbReference>
<dbReference type="AlphaFoldDB" id="A0A1H3VGK2"/>
<evidence type="ECO:0000313" key="2">
    <source>
        <dbReference type="Proteomes" id="UP000198846"/>
    </source>
</evidence>
<dbReference type="Gene3D" id="1.20.120.160">
    <property type="entry name" value="HPT domain"/>
    <property type="match status" value="1"/>
</dbReference>
<dbReference type="OrthoDB" id="7478530at2"/>
<dbReference type="InterPro" id="IPR036641">
    <property type="entry name" value="HPT_dom_sf"/>
</dbReference>
<dbReference type="EMBL" id="FNQK01000001">
    <property type="protein sequence ID" value="SDZ73252.1"/>
    <property type="molecule type" value="Genomic_DNA"/>
</dbReference>
<name>A0A1H3VGK2_BIZPA</name>
<reference evidence="1 2" key="1">
    <citation type="submission" date="2016-10" db="EMBL/GenBank/DDBJ databases">
        <authorList>
            <person name="de Groot N.N."/>
        </authorList>
    </citation>
    <scope>NUCLEOTIDE SEQUENCE [LARGE SCALE GENOMIC DNA]</scope>
    <source>
        <strain evidence="1 2">DSM 23842</strain>
    </source>
</reference>
<gene>
    <name evidence="1" type="ORF">SAMN04487990_10193</name>
</gene>
<organism evidence="1 2">
    <name type="scientific">Bizionia paragorgiae</name>
    <dbReference type="NCBI Taxonomy" id="283786"/>
    <lineage>
        <taxon>Bacteria</taxon>
        <taxon>Pseudomonadati</taxon>
        <taxon>Bacteroidota</taxon>
        <taxon>Flavobacteriia</taxon>
        <taxon>Flavobacteriales</taxon>
        <taxon>Flavobacteriaceae</taxon>
        <taxon>Bizionia</taxon>
    </lineage>
</organism>
<protein>
    <recommendedName>
        <fullName evidence="3">Hpt domain-containing protein</fullName>
    </recommendedName>
</protein>
<dbReference type="STRING" id="283786.SAMN04487990_10193"/>
<keyword evidence="2" id="KW-1185">Reference proteome</keyword>
<evidence type="ECO:0008006" key="3">
    <source>
        <dbReference type="Google" id="ProtNLM"/>
    </source>
</evidence>
<dbReference type="GO" id="GO:0000160">
    <property type="term" value="P:phosphorelay signal transduction system"/>
    <property type="evidence" value="ECO:0007669"/>
    <property type="project" value="InterPro"/>
</dbReference>
<dbReference type="SUPFAM" id="SSF47226">
    <property type="entry name" value="Histidine-containing phosphotransfer domain, HPT domain"/>
    <property type="match status" value="1"/>
</dbReference>
<proteinExistence type="predicted"/>
<dbReference type="Proteomes" id="UP000198846">
    <property type="component" value="Unassembled WGS sequence"/>
</dbReference>